<dbReference type="SUPFAM" id="SSF52047">
    <property type="entry name" value="RNI-like"/>
    <property type="match status" value="1"/>
</dbReference>
<accession>A0A9W6EYX6</accession>
<dbReference type="Gene3D" id="3.80.10.10">
    <property type="entry name" value="Ribonuclease Inhibitor"/>
    <property type="match status" value="1"/>
</dbReference>
<name>A0A9W6EYX6_9CHLO</name>
<reference evidence="2 3" key="1">
    <citation type="journal article" date="2023" name="Commun. Biol.">
        <title>Reorganization of the ancestral sex-determining regions during the evolution of trioecy in Pleodorina starrii.</title>
        <authorList>
            <person name="Takahashi K."/>
            <person name="Suzuki S."/>
            <person name="Kawai-Toyooka H."/>
            <person name="Yamamoto K."/>
            <person name="Hamaji T."/>
            <person name="Ootsuki R."/>
            <person name="Yamaguchi H."/>
            <person name="Kawachi M."/>
            <person name="Higashiyama T."/>
            <person name="Nozaki H."/>
        </authorList>
    </citation>
    <scope>NUCLEOTIDE SEQUENCE [LARGE SCALE GENOMIC DNA]</scope>
    <source>
        <strain evidence="2 3">NIES-4479</strain>
    </source>
</reference>
<dbReference type="InterPro" id="IPR032675">
    <property type="entry name" value="LRR_dom_sf"/>
</dbReference>
<evidence type="ECO:0000313" key="2">
    <source>
        <dbReference type="EMBL" id="GLC50458.1"/>
    </source>
</evidence>
<organism evidence="2 3">
    <name type="scientific">Pleodorina starrii</name>
    <dbReference type="NCBI Taxonomy" id="330485"/>
    <lineage>
        <taxon>Eukaryota</taxon>
        <taxon>Viridiplantae</taxon>
        <taxon>Chlorophyta</taxon>
        <taxon>core chlorophytes</taxon>
        <taxon>Chlorophyceae</taxon>
        <taxon>CS clade</taxon>
        <taxon>Chlamydomonadales</taxon>
        <taxon>Volvocaceae</taxon>
        <taxon>Pleodorina</taxon>
    </lineage>
</organism>
<evidence type="ECO:0000256" key="1">
    <source>
        <dbReference type="ARBA" id="ARBA00004430"/>
    </source>
</evidence>
<gene>
    <name evidence="2" type="primary">PLEST000074</name>
    <name evidence="2" type="ORF">PLESTB_000381400</name>
</gene>
<comment type="caution">
    <text evidence="2">The sequence shown here is derived from an EMBL/GenBank/DDBJ whole genome shotgun (WGS) entry which is preliminary data.</text>
</comment>
<dbReference type="EMBL" id="BRXU01000003">
    <property type="protein sequence ID" value="GLC50458.1"/>
    <property type="molecule type" value="Genomic_DNA"/>
</dbReference>
<comment type="subcellular location">
    <subcellularLocation>
        <location evidence="1">Cytoplasm</location>
        <location evidence="1">Cytoskeleton</location>
        <location evidence="1">Cilium axoneme</location>
    </subcellularLocation>
</comment>
<evidence type="ECO:0000313" key="3">
    <source>
        <dbReference type="Proteomes" id="UP001165080"/>
    </source>
</evidence>
<dbReference type="AlphaFoldDB" id="A0A9W6EYX6"/>
<protein>
    <recommendedName>
        <fullName evidence="4">F-box domain-containing protein</fullName>
    </recommendedName>
</protein>
<dbReference type="GO" id="GO:0005930">
    <property type="term" value="C:axoneme"/>
    <property type="evidence" value="ECO:0007669"/>
    <property type="project" value="UniProtKB-SubCell"/>
</dbReference>
<dbReference type="Proteomes" id="UP001165080">
    <property type="component" value="Unassembled WGS sequence"/>
</dbReference>
<proteinExistence type="predicted"/>
<evidence type="ECO:0008006" key="4">
    <source>
        <dbReference type="Google" id="ProtNLM"/>
    </source>
</evidence>
<keyword evidence="3" id="KW-1185">Reference proteome</keyword>
<sequence length="823" mass="86830">MLIAMSEANTVEQAQDGPHPAVFIPEILTAIFFHLDAWDLECGLGVCGVWRSTLASLVTRLTLPLRVGSSGPDALPDALDDLTHEPWIRAVRLFAKASSVVLHVTQAPIGPPQGSADPDVRPQLAALEATQIALQDLLSRATSLELALLTVPQAPGPWAAAIPRGPRAPAQQQQLQLPDVMSCVRALCSASALPALGGVERLRVWGGGRCLLTPHVAGLWEALPALTHLDLAADADGDGDGLPSAGGAGGPSVGSGALGALLRRPLGTATARGGGSTEATDHTAPLDLATAQALFAALPRTLRHLSASVSMGEYDRMAAWAGVLSSLPPGLTSLRLLGPLCHSPDLAAAVAGWAAGLPRLRRLELALAECCHSHPDLEAQLYEDPDTWTGSCWQGVFPALTQLRALKLSLDSITDGLWGDTRACSQLTSLRLHPTAWSGMCEATGIFTLTALRELALTVTEPRELRELSTLAQLTRLDLEMLGLQLHEGDSSWASSGDSHRGLLHMVASGLSQLRRLRISCRSISIDASELGLLVECCPALSHLQIRAPFRQPDYAAGSADAACLDCLPRSLTLLELTNTHMAPPTTRPSVRLSNLPPNLVALSIEGLELDLVDGHPSDQQDVERSADKTGEPWQGPACTLAVRASKCTLRCSLSRLCGRATRSLDLSGTALHWPVAGLAGARSVSGNGRGDDGLSNLHGRCQLQRLGLWGCGGRLRPFSDGAICELVKHHPRLRELALTASGATRSGLCVLNQLTDLRSLEVAVSGQECAAALGPALEPLSGLTRLEVVLPVLNFAGDCIRDHLARILPHVSLRLRAQQAGD</sequence>